<dbReference type="EMBL" id="JAAGWQ010000045">
    <property type="protein sequence ID" value="KAF5674723.1"/>
    <property type="molecule type" value="Genomic_DNA"/>
</dbReference>
<dbReference type="OrthoDB" id="17725at2759"/>
<accession>A0A8H5TQQ0</accession>
<name>A0A8H5TQQ0_FUSHE</name>
<sequence>MAVSRETIIQAADAINAISEFVAHEQLHTPIELRDALLGLPNDARKQIPQTKLSSVGVVVLCASAVISTAETVIPMVTELVETSPQHPEYSRIASQVSGQPEARILEVISEQFFHLTVEKSDQGPPGGIRPKQGLTVLVEDASTNCALNAINTRKVLEAHGCTSPASIVVAQDPTMCRRTVAAFEKVYADKMHEAPMLASWPTFIPRVIPRNGPYSGQVCSIASSLVYDVPGWDEYRKDRLWSMERFMSLLVGEIPRMRDDENGYGPRGKGSIVHVEIPPKVEEAWQTLCDLLGQKGR</sequence>
<dbReference type="PANTHER" id="PTHR30336:SF20">
    <property type="entry name" value="DUF218 DOMAIN-CONTAINING PROTEIN"/>
    <property type="match status" value="1"/>
</dbReference>
<organism evidence="1 2">
    <name type="scientific">Fusarium heterosporum</name>
    <dbReference type="NCBI Taxonomy" id="42747"/>
    <lineage>
        <taxon>Eukaryota</taxon>
        <taxon>Fungi</taxon>
        <taxon>Dikarya</taxon>
        <taxon>Ascomycota</taxon>
        <taxon>Pezizomycotina</taxon>
        <taxon>Sordariomycetes</taxon>
        <taxon>Hypocreomycetidae</taxon>
        <taxon>Hypocreales</taxon>
        <taxon>Nectriaceae</taxon>
        <taxon>Fusarium</taxon>
        <taxon>Fusarium heterosporum species complex</taxon>
    </lineage>
</organism>
<dbReference type="InterPro" id="IPR014729">
    <property type="entry name" value="Rossmann-like_a/b/a_fold"/>
</dbReference>
<dbReference type="GO" id="GO:0005886">
    <property type="term" value="C:plasma membrane"/>
    <property type="evidence" value="ECO:0007669"/>
    <property type="project" value="TreeGrafter"/>
</dbReference>
<dbReference type="AlphaFoldDB" id="A0A8H5TQQ0"/>
<evidence type="ECO:0000313" key="2">
    <source>
        <dbReference type="Proteomes" id="UP000567885"/>
    </source>
</evidence>
<gene>
    <name evidence="1" type="ORF">FHETE_2797</name>
</gene>
<proteinExistence type="predicted"/>
<dbReference type="Proteomes" id="UP000567885">
    <property type="component" value="Unassembled WGS sequence"/>
</dbReference>
<comment type="caution">
    <text evidence="1">The sequence shown here is derived from an EMBL/GenBank/DDBJ whole genome shotgun (WGS) entry which is preliminary data.</text>
</comment>
<keyword evidence="2" id="KW-1185">Reference proteome</keyword>
<dbReference type="InterPro" id="IPR051599">
    <property type="entry name" value="Cell_Envelope_Assoc"/>
</dbReference>
<dbReference type="PANTHER" id="PTHR30336">
    <property type="entry name" value="INNER MEMBRANE PROTEIN, PROBABLE PERMEASE"/>
    <property type="match status" value="1"/>
</dbReference>
<reference evidence="1 2" key="1">
    <citation type="submission" date="2020-05" db="EMBL/GenBank/DDBJ databases">
        <title>Identification and distribution of gene clusters putatively required for synthesis of sphingolipid metabolism inhibitors in phylogenetically diverse species of the filamentous fungus Fusarium.</title>
        <authorList>
            <person name="Kim H.-S."/>
            <person name="Busman M."/>
            <person name="Brown D.W."/>
            <person name="Divon H."/>
            <person name="Uhlig S."/>
            <person name="Proctor R.H."/>
        </authorList>
    </citation>
    <scope>NUCLEOTIDE SEQUENCE [LARGE SCALE GENOMIC DNA]</scope>
    <source>
        <strain evidence="1 2">NRRL 20693</strain>
    </source>
</reference>
<protein>
    <submittedName>
        <fullName evidence="1">DUF218 domain-containing protein</fullName>
    </submittedName>
</protein>
<evidence type="ECO:0000313" key="1">
    <source>
        <dbReference type="EMBL" id="KAF5674723.1"/>
    </source>
</evidence>
<dbReference type="Gene3D" id="3.40.50.620">
    <property type="entry name" value="HUPs"/>
    <property type="match status" value="1"/>
</dbReference>